<dbReference type="InterPro" id="IPR001190">
    <property type="entry name" value="SRCR"/>
</dbReference>
<dbReference type="EMBL" id="JBJQND010000004">
    <property type="protein sequence ID" value="KAL3880244.1"/>
    <property type="molecule type" value="Genomic_DNA"/>
</dbReference>
<evidence type="ECO:0000256" key="2">
    <source>
        <dbReference type="PROSITE-ProRule" id="PRU00196"/>
    </source>
</evidence>
<evidence type="ECO:0000256" key="1">
    <source>
        <dbReference type="ARBA" id="ARBA00023157"/>
    </source>
</evidence>
<protein>
    <recommendedName>
        <fullName evidence="3">SRCR domain-containing protein</fullName>
    </recommendedName>
</protein>
<keyword evidence="1 2" id="KW-1015">Disulfide bond</keyword>
<accession>A0ABD3X1X9</accession>
<dbReference type="SUPFAM" id="SSF56487">
    <property type="entry name" value="SRCR-like"/>
    <property type="match status" value="1"/>
</dbReference>
<sequence>MNYLYFRFESIFYSAFFGYGSGPTYSFYNYGCTGRETHISECFKSIFFVDKNNHGNEIGVSCHR</sequence>
<comment type="caution">
    <text evidence="4">The sequence shown here is derived from an EMBL/GenBank/DDBJ whole genome shotgun (WGS) entry which is preliminary data.</text>
</comment>
<evidence type="ECO:0000259" key="3">
    <source>
        <dbReference type="PROSITE" id="PS50287"/>
    </source>
</evidence>
<dbReference type="Gene3D" id="3.10.250.10">
    <property type="entry name" value="SRCR-like domain"/>
    <property type="match status" value="1"/>
</dbReference>
<organism evidence="4 5">
    <name type="scientific">Sinanodonta woodiana</name>
    <name type="common">Chinese pond mussel</name>
    <name type="synonym">Anodonta woodiana</name>
    <dbReference type="NCBI Taxonomy" id="1069815"/>
    <lineage>
        <taxon>Eukaryota</taxon>
        <taxon>Metazoa</taxon>
        <taxon>Spiralia</taxon>
        <taxon>Lophotrochozoa</taxon>
        <taxon>Mollusca</taxon>
        <taxon>Bivalvia</taxon>
        <taxon>Autobranchia</taxon>
        <taxon>Heteroconchia</taxon>
        <taxon>Palaeoheterodonta</taxon>
        <taxon>Unionida</taxon>
        <taxon>Unionoidea</taxon>
        <taxon>Unionidae</taxon>
        <taxon>Unioninae</taxon>
        <taxon>Sinanodonta</taxon>
    </lineage>
</organism>
<gene>
    <name evidence="4" type="ORF">ACJMK2_032493</name>
</gene>
<evidence type="ECO:0000313" key="4">
    <source>
        <dbReference type="EMBL" id="KAL3880244.1"/>
    </source>
</evidence>
<feature type="disulfide bond" evidence="2">
    <location>
        <begin position="32"/>
        <end position="42"/>
    </location>
</feature>
<name>A0ABD3X1X9_SINWO</name>
<dbReference type="Proteomes" id="UP001634394">
    <property type="component" value="Unassembled WGS sequence"/>
</dbReference>
<feature type="domain" description="SRCR" evidence="3">
    <location>
        <begin position="1"/>
        <end position="63"/>
    </location>
</feature>
<keyword evidence="5" id="KW-1185">Reference proteome</keyword>
<comment type="caution">
    <text evidence="2">Lacks conserved residue(s) required for the propagation of feature annotation.</text>
</comment>
<feature type="non-terminal residue" evidence="4">
    <location>
        <position position="64"/>
    </location>
</feature>
<dbReference type="AlphaFoldDB" id="A0ABD3X1X9"/>
<proteinExistence type="predicted"/>
<reference evidence="4 5" key="1">
    <citation type="submission" date="2024-11" db="EMBL/GenBank/DDBJ databases">
        <title>Chromosome-level genome assembly of the freshwater bivalve Anodonta woodiana.</title>
        <authorList>
            <person name="Chen X."/>
        </authorList>
    </citation>
    <scope>NUCLEOTIDE SEQUENCE [LARGE SCALE GENOMIC DNA]</scope>
    <source>
        <strain evidence="4">MN2024</strain>
        <tissue evidence="4">Gills</tissue>
    </source>
</reference>
<dbReference type="InterPro" id="IPR036772">
    <property type="entry name" value="SRCR-like_dom_sf"/>
</dbReference>
<dbReference type="PROSITE" id="PS50287">
    <property type="entry name" value="SRCR_2"/>
    <property type="match status" value="1"/>
</dbReference>
<evidence type="ECO:0000313" key="5">
    <source>
        <dbReference type="Proteomes" id="UP001634394"/>
    </source>
</evidence>